<evidence type="ECO:0000256" key="4">
    <source>
        <dbReference type="ARBA" id="ARBA00022786"/>
    </source>
</evidence>
<feature type="domain" description="Anaphase-promoting complex subunit 4 long" evidence="7">
    <location>
        <begin position="224"/>
        <end position="419"/>
    </location>
</feature>
<dbReference type="Gene3D" id="2.130.10.10">
    <property type="entry name" value="YVTN repeat-like/Quinoprotein amine dehydrogenase"/>
    <property type="match status" value="1"/>
</dbReference>
<dbReference type="GO" id="GO:0051301">
    <property type="term" value="P:cell division"/>
    <property type="evidence" value="ECO:0007669"/>
    <property type="project" value="UniProtKB-KW"/>
</dbReference>
<protein>
    <recommendedName>
        <fullName evidence="1">Anaphase-promoting complex subunit 4</fullName>
    </recommendedName>
</protein>
<accession>A0A061AMX3</accession>
<dbReference type="OrthoDB" id="2110451at2759"/>
<dbReference type="Pfam" id="PF12894">
    <property type="entry name" value="ANAPC4_WD40"/>
    <property type="match status" value="1"/>
</dbReference>
<name>A0A061AMX3_CYBFA</name>
<keyword evidence="2" id="KW-0132">Cell division</keyword>
<dbReference type="GO" id="GO:0005680">
    <property type="term" value="C:anaphase-promoting complex"/>
    <property type="evidence" value="ECO:0007669"/>
    <property type="project" value="InterPro"/>
</dbReference>
<dbReference type="GO" id="GO:0070979">
    <property type="term" value="P:protein K11-linked ubiquitination"/>
    <property type="evidence" value="ECO:0007669"/>
    <property type="project" value="TreeGrafter"/>
</dbReference>
<organism evidence="8">
    <name type="scientific">Cyberlindnera fabianii</name>
    <name type="common">Yeast</name>
    <name type="synonym">Hansenula fabianii</name>
    <dbReference type="NCBI Taxonomy" id="36022"/>
    <lineage>
        <taxon>Eukaryota</taxon>
        <taxon>Fungi</taxon>
        <taxon>Dikarya</taxon>
        <taxon>Ascomycota</taxon>
        <taxon>Saccharomycotina</taxon>
        <taxon>Saccharomycetes</taxon>
        <taxon>Phaffomycetales</taxon>
        <taxon>Phaffomycetaceae</taxon>
        <taxon>Cyberlindnera</taxon>
    </lineage>
</organism>
<dbReference type="PhylomeDB" id="A0A061AMX3"/>
<dbReference type="VEuPathDB" id="FungiDB:BON22_3364"/>
<dbReference type="InterPro" id="IPR015943">
    <property type="entry name" value="WD40/YVTN_repeat-like_dom_sf"/>
</dbReference>
<evidence type="ECO:0000259" key="7">
    <source>
        <dbReference type="Pfam" id="PF12896"/>
    </source>
</evidence>
<dbReference type="PANTHER" id="PTHR13260">
    <property type="entry name" value="ANAPHASE PROMOTING COMPLEX SUBUNIT 4 APC4"/>
    <property type="match status" value="1"/>
</dbReference>
<dbReference type="InterPro" id="IPR024977">
    <property type="entry name" value="Apc4-like_WD40_dom"/>
</dbReference>
<keyword evidence="5" id="KW-0131">Cell cycle</keyword>
<keyword evidence="4" id="KW-0833">Ubl conjugation pathway</keyword>
<sequence>MSQQTLVPKVFPEAVDALCYSWCPTMDLVAITVGNGKRVLIFRMNGTKVWDIPINQGIVKDLVWRPDGKQLAITLTKSQTLVYDTNTARLLSTLSTTQDANFGHWIVSDAPPTNNKFAGIIDSDVMKSLPRLPPLPSSSKTAHTFATREAIDVIQHEKNNMMDLLFLFGDKDVTITLHGLFLLGSVNIIPQDSDDDIVNAATRTVEDHYVLTSSFTTMQHTLRRFSTQFVQSYDFLQDITLSSSKIIALLGYIEEILIFSTQAIKAYTEFNTKFVGILKEELTNKNEVVVDELYNLLLTGMMNDEVKDWIQNTVGDRGVKRWSKIGETAFESTRRTILYHLVPACERLILLLSKLNSMSKSSVTLSEKFELEHLNNSSQAVKKLLKLLFDFVFKINREQELFNSFIIWIHSTLSELQDEIPKEKYVTSEVSTFINDHLEKSVLMMLVPYLRRNFNEVKIHTHDMFESIKSHIRSSITPDNSFAIPLGRCTEKQAMKFIDGELYVVSYYETTLDIYKVDVTSQSTRSISVVFPNEIKDVQLTEDAQVFITIESSLLRIDTPPLFINSDLISQKLQHNDIDTISHDEVSGLNVKHITINGARNIGCAISEDLLRYTIFFLHEED</sequence>
<feature type="domain" description="Anaphase-promoting complex subunit 4-like WD40" evidence="6">
    <location>
        <begin position="21"/>
        <end position="105"/>
    </location>
</feature>
<dbReference type="GO" id="GO:0034399">
    <property type="term" value="C:nuclear periphery"/>
    <property type="evidence" value="ECO:0007669"/>
    <property type="project" value="TreeGrafter"/>
</dbReference>
<dbReference type="PANTHER" id="PTHR13260:SF0">
    <property type="entry name" value="ANAPHASE-PROMOTING COMPLEX SUBUNIT 4"/>
    <property type="match status" value="1"/>
</dbReference>
<gene>
    <name evidence="8" type="ORF">CYFA0S_02e08262g</name>
</gene>
<evidence type="ECO:0000256" key="1">
    <source>
        <dbReference type="ARBA" id="ARBA00016067"/>
    </source>
</evidence>
<keyword evidence="3" id="KW-0498">Mitosis</keyword>
<evidence type="ECO:0000256" key="5">
    <source>
        <dbReference type="ARBA" id="ARBA00023306"/>
    </source>
</evidence>
<dbReference type="Pfam" id="PF12896">
    <property type="entry name" value="ANAPC4"/>
    <property type="match status" value="1"/>
</dbReference>
<dbReference type="InterPro" id="IPR024790">
    <property type="entry name" value="APC4_long_dom"/>
</dbReference>
<evidence type="ECO:0000256" key="2">
    <source>
        <dbReference type="ARBA" id="ARBA00022618"/>
    </source>
</evidence>
<dbReference type="InterPro" id="IPR024789">
    <property type="entry name" value="APC4"/>
</dbReference>
<dbReference type="SUPFAM" id="SSF50960">
    <property type="entry name" value="TolB, C-terminal domain"/>
    <property type="match status" value="1"/>
</dbReference>
<dbReference type="AlphaFoldDB" id="A0A061AMX3"/>
<dbReference type="EMBL" id="LK052887">
    <property type="protein sequence ID" value="CDR38903.1"/>
    <property type="molecule type" value="Genomic_DNA"/>
</dbReference>
<evidence type="ECO:0000313" key="8">
    <source>
        <dbReference type="EMBL" id="CDR38903.1"/>
    </source>
</evidence>
<evidence type="ECO:0000259" key="6">
    <source>
        <dbReference type="Pfam" id="PF12894"/>
    </source>
</evidence>
<dbReference type="GO" id="GO:0031145">
    <property type="term" value="P:anaphase-promoting complex-dependent catabolic process"/>
    <property type="evidence" value="ECO:0007669"/>
    <property type="project" value="InterPro"/>
</dbReference>
<evidence type="ECO:0000256" key="3">
    <source>
        <dbReference type="ARBA" id="ARBA00022776"/>
    </source>
</evidence>
<proteinExistence type="predicted"/>
<reference evidence="8" key="1">
    <citation type="journal article" date="2014" name="Genome Announc.">
        <title>Genome sequence of the yeast Cyberlindnera fabianii (Hansenula fabianii).</title>
        <authorList>
            <person name="Freel K.C."/>
            <person name="Sarilar V."/>
            <person name="Neuveglise C."/>
            <person name="Devillers H."/>
            <person name="Friedrich A."/>
            <person name="Schacherer J."/>
        </authorList>
    </citation>
    <scope>NUCLEOTIDE SEQUENCE</scope>
    <source>
        <strain evidence="8">YJS4271</strain>
    </source>
</reference>